<evidence type="ECO:0000256" key="2">
    <source>
        <dbReference type="ARBA" id="ARBA00023125"/>
    </source>
</evidence>
<protein>
    <submittedName>
        <fullName evidence="7">TetR family transcriptional regulator</fullName>
    </submittedName>
</protein>
<dbReference type="Gene3D" id="1.10.357.10">
    <property type="entry name" value="Tetracycline Repressor, domain 2"/>
    <property type="match status" value="1"/>
</dbReference>
<dbReference type="STRING" id="1136941.ACH46_12055"/>
<dbReference type="PROSITE" id="PS50977">
    <property type="entry name" value="HTH_TETR_2"/>
    <property type="match status" value="1"/>
</dbReference>
<dbReference type="GO" id="GO:0003700">
    <property type="term" value="F:DNA-binding transcription factor activity"/>
    <property type="evidence" value="ECO:0007669"/>
    <property type="project" value="TreeGrafter"/>
</dbReference>
<keyword evidence="1" id="KW-0805">Transcription regulation</keyword>
<dbReference type="RefSeq" id="WP_062393125.1">
    <property type="nucleotide sequence ID" value="NZ_CP011853.1"/>
</dbReference>
<dbReference type="SUPFAM" id="SSF46689">
    <property type="entry name" value="Homeodomain-like"/>
    <property type="match status" value="1"/>
</dbReference>
<evidence type="ECO:0000256" key="5">
    <source>
        <dbReference type="SAM" id="MobiDB-lite"/>
    </source>
</evidence>
<keyword evidence="2 4" id="KW-0238">DNA-binding</keyword>
<reference evidence="7 8" key="2">
    <citation type="journal article" date="2017" name="Int. J. Syst. Evol. Microbiol.">
        <title>Gordonia phthalatica sp. nov., a di-n-butyl phthalate-degrading bacterium isolated from activated sludge.</title>
        <authorList>
            <person name="Jin D."/>
            <person name="Kong X."/>
            <person name="Jia M."/>
            <person name="Yu X."/>
            <person name="Wang X."/>
            <person name="Zhuang X."/>
            <person name="Deng Y."/>
            <person name="Bai Z."/>
        </authorList>
    </citation>
    <scope>NUCLEOTIDE SEQUENCE [LARGE SCALE GENOMIC DNA]</scope>
    <source>
        <strain evidence="7 8">QH-11</strain>
    </source>
</reference>
<dbReference type="EMBL" id="CP011853">
    <property type="protein sequence ID" value="ALG85081.1"/>
    <property type="molecule type" value="Genomic_DNA"/>
</dbReference>
<feature type="region of interest" description="Disordered" evidence="5">
    <location>
        <begin position="1"/>
        <end position="26"/>
    </location>
</feature>
<dbReference type="PRINTS" id="PR00455">
    <property type="entry name" value="HTHTETR"/>
</dbReference>
<dbReference type="PATRIC" id="fig|1136941.3.peg.2458"/>
<evidence type="ECO:0000313" key="8">
    <source>
        <dbReference type="Proteomes" id="UP000063789"/>
    </source>
</evidence>
<dbReference type="AlphaFoldDB" id="A0A0N9N9W4"/>
<organism evidence="7 8">
    <name type="scientific">Gordonia phthalatica</name>
    <dbReference type="NCBI Taxonomy" id="1136941"/>
    <lineage>
        <taxon>Bacteria</taxon>
        <taxon>Bacillati</taxon>
        <taxon>Actinomycetota</taxon>
        <taxon>Actinomycetes</taxon>
        <taxon>Mycobacteriales</taxon>
        <taxon>Gordoniaceae</taxon>
        <taxon>Gordonia</taxon>
    </lineage>
</organism>
<dbReference type="GO" id="GO:0000976">
    <property type="term" value="F:transcription cis-regulatory region binding"/>
    <property type="evidence" value="ECO:0007669"/>
    <property type="project" value="TreeGrafter"/>
</dbReference>
<sequence>MGHAEAVAPAQEPTVRPRAKHLGPERRRPQILDVALEIAAESGVSAVTIVAIAERMNVTRPVVYAGFPGRAEILQALIAREERYLGEALAVILRDRDVAAPESVFVEGFQSLLSAVQARPQGWRLLYGSPDADVMDLFGRGRRVVVERCSQLLAPTLASWGVDDAAAKLPVLVEFWVSAGESAVRTLLAQDPDTHVWSPDRLGAFVGQAVYRGLRHA</sequence>
<dbReference type="OrthoDB" id="4550691at2"/>
<proteinExistence type="predicted"/>
<dbReference type="InterPro" id="IPR050109">
    <property type="entry name" value="HTH-type_TetR-like_transc_reg"/>
</dbReference>
<reference evidence="8" key="1">
    <citation type="submission" date="2015-06" db="EMBL/GenBank/DDBJ databases">
        <title>Complete genome sequence and metabolic analysis of phthalate degradation pathway in Gordonia sp. QH-11.</title>
        <authorList>
            <person name="Jin D."/>
            <person name="Kong X."/>
            <person name="Bai Z."/>
        </authorList>
    </citation>
    <scope>NUCLEOTIDE SEQUENCE [LARGE SCALE GENOMIC DNA]</scope>
    <source>
        <strain evidence="8">QH-11</strain>
    </source>
</reference>
<feature type="domain" description="HTH tetR-type" evidence="6">
    <location>
        <begin position="25"/>
        <end position="85"/>
    </location>
</feature>
<evidence type="ECO:0000256" key="1">
    <source>
        <dbReference type="ARBA" id="ARBA00023015"/>
    </source>
</evidence>
<dbReference type="Proteomes" id="UP000063789">
    <property type="component" value="Chromosome"/>
</dbReference>
<gene>
    <name evidence="7" type="ORF">ACH46_12055</name>
</gene>
<keyword evidence="3" id="KW-0804">Transcription</keyword>
<evidence type="ECO:0000313" key="7">
    <source>
        <dbReference type="EMBL" id="ALG85081.1"/>
    </source>
</evidence>
<dbReference type="Pfam" id="PF00440">
    <property type="entry name" value="TetR_N"/>
    <property type="match status" value="1"/>
</dbReference>
<evidence type="ECO:0000259" key="6">
    <source>
        <dbReference type="PROSITE" id="PS50977"/>
    </source>
</evidence>
<dbReference type="InterPro" id="IPR009057">
    <property type="entry name" value="Homeodomain-like_sf"/>
</dbReference>
<dbReference type="InterPro" id="IPR001647">
    <property type="entry name" value="HTH_TetR"/>
</dbReference>
<dbReference type="PANTHER" id="PTHR30055">
    <property type="entry name" value="HTH-TYPE TRANSCRIPTIONAL REGULATOR RUTR"/>
    <property type="match status" value="1"/>
</dbReference>
<keyword evidence="8" id="KW-1185">Reference proteome</keyword>
<evidence type="ECO:0000256" key="3">
    <source>
        <dbReference type="ARBA" id="ARBA00023163"/>
    </source>
</evidence>
<name>A0A0N9N9W4_9ACTN</name>
<evidence type="ECO:0000256" key="4">
    <source>
        <dbReference type="PROSITE-ProRule" id="PRU00335"/>
    </source>
</evidence>
<dbReference type="PANTHER" id="PTHR30055:SF234">
    <property type="entry name" value="HTH-TYPE TRANSCRIPTIONAL REGULATOR BETI"/>
    <property type="match status" value="1"/>
</dbReference>
<accession>A0A0N9N9W4</accession>
<dbReference type="KEGG" id="goq:ACH46_12055"/>
<feature type="DNA-binding region" description="H-T-H motif" evidence="4">
    <location>
        <begin position="48"/>
        <end position="67"/>
    </location>
</feature>